<dbReference type="Gene3D" id="3.40.1580.10">
    <property type="entry name" value="SMI1/KNR4-like"/>
    <property type="match status" value="1"/>
</dbReference>
<name>A0ABV8EX59_9ACTN</name>
<dbReference type="SUPFAM" id="SSF160631">
    <property type="entry name" value="SMI1/KNR4-like"/>
    <property type="match status" value="1"/>
</dbReference>
<sequence>MAEPVPGQAAATPADVARARAEIGPSLPAPLVALWKVKDGLATDAGVTVYPAGCVGERNATYDVTRCAPGFVLIGDDSGGRGFLLRAGDPCSAVFSSDLGDLGPEDFEVEAVDLTSWIESLCPDLFRCGPPTVSGPRTTPDG</sequence>
<protein>
    <recommendedName>
        <fullName evidence="3">SMI1/KNR4 family protein</fullName>
    </recommendedName>
</protein>
<gene>
    <name evidence="1" type="ORF">ACFOYY_11940</name>
</gene>
<comment type="caution">
    <text evidence="1">The sequence shown here is derived from an EMBL/GenBank/DDBJ whole genome shotgun (WGS) entry which is preliminary data.</text>
</comment>
<keyword evidence="2" id="KW-1185">Reference proteome</keyword>
<organism evidence="1 2">
    <name type="scientific">Streptosporangium jomthongense</name>
    <dbReference type="NCBI Taxonomy" id="1193683"/>
    <lineage>
        <taxon>Bacteria</taxon>
        <taxon>Bacillati</taxon>
        <taxon>Actinomycetota</taxon>
        <taxon>Actinomycetes</taxon>
        <taxon>Streptosporangiales</taxon>
        <taxon>Streptosporangiaceae</taxon>
        <taxon>Streptosporangium</taxon>
    </lineage>
</organism>
<dbReference type="EMBL" id="JBHSBC010000012">
    <property type="protein sequence ID" value="MFC3980836.1"/>
    <property type="molecule type" value="Genomic_DNA"/>
</dbReference>
<dbReference type="RefSeq" id="WP_386189804.1">
    <property type="nucleotide sequence ID" value="NZ_JBHSBC010000012.1"/>
</dbReference>
<accession>A0ABV8EX59</accession>
<evidence type="ECO:0008006" key="3">
    <source>
        <dbReference type="Google" id="ProtNLM"/>
    </source>
</evidence>
<dbReference type="InterPro" id="IPR037883">
    <property type="entry name" value="Knr4/Smi1-like_sf"/>
</dbReference>
<proteinExistence type="predicted"/>
<dbReference type="Proteomes" id="UP001595698">
    <property type="component" value="Unassembled WGS sequence"/>
</dbReference>
<evidence type="ECO:0000313" key="1">
    <source>
        <dbReference type="EMBL" id="MFC3980836.1"/>
    </source>
</evidence>
<reference evidence="2" key="1">
    <citation type="journal article" date="2019" name="Int. J. Syst. Evol. Microbiol.">
        <title>The Global Catalogue of Microorganisms (GCM) 10K type strain sequencing project: providing services to taxonomists for standard genome sequencing and annotation.</title>
        <authorList>
            <consortium name="The Broad Institute Genomics Platform"/>
            <consortium name="The Broad Institute Genome Sequencing Center for Infectious Disease"/>
            <person name="Wu L."/>
            <person name="Ma J."/>
        </authorList>
    </citation>
    <scope>NUCLEOTIDE SEQUENCE [LARGE SCALE GENOMIC DNA]</scope>
    <source>
        <strain evidence="2">TBRC 7912</strain>
    </source>
</reference>
<evidence type="ECO:0000313" key="2">
    <source>
        <dbReference type="Proteomes" id="UP001595698"/>
    </source>
</evidence>